<dbReference type="GO" id="GO:0016747">
    <property type="term" value="F:acyltransferase activity, transferring groups other than amino-acyl groups"/>
    <property type="evidence" value="ECO:0007669"/>
    <property type="project" value="InterPro"/>
</dbReference>
<reference evidence="2 3" key="1">
    <citation type="submission" date="2018-12" db="EMBL/GenBank/DDBJ databases">
        <title>Complete genome of Litorilituus sediminis.</title>
        <authorList>
            <person name="Liu A."/>
            <person name="Rong J."/>
        </authorList>
    </citation>
    <scope>NUCLEOTIDE SEQUENCE [LARGE SCALE GENOMIC DNA]</scope>
    <source>
        <strain evidence="2 3">JCM 17549</strain>
    </source>
</reference>
<dbReference type="KEGG" id="lsd:EMK97_08940"/>
<organism evidence="2 3">
    <name type="scientific">Litorilituus sediminis</name>
    <dbReference type="NCBI Taxonomy" id="718192"/>
    <lineage>
        <taxon>Bacteria</taxon>
        <taxon>Pseudomonadati</taxon>
        <taxon>Pseudomonadota</taxon>
        <taxon>Gammaproteobacteria</taxon>
        <taxon>Alteromonadales</taxon>
        <taxon>Colwelliaceae</taxon>
        <taxon>Litorilituus</taxon>
    </lineage>
</organism>
<dbReference type="Proteomes" id="UP000290244">
    <property type="component" value="Chromosome"/>
</dbReference>
<dbReference type="PANTHER" id="PTHR43792">
    <property type="entry name" value="GNAT FAMILY, PUTATIVE (AFU_ORTHOLOGUE AFUA_3G00765)-RELATED-RELATED"/>
    <property type="match status" value="1"/>
</dbReference>
<evidence type="ECO:0000313" key="2">
    <source>
        <dbReference type="EMBL" id="QBG35830.1"/>
    </source>
</evidence>
<dbReference type="Gene3D" id="3.40.630.30">
    <property type="match status" value="1"/>
</dbReference>
<protein>
    <submittedName>
        <fullName evidence="2">N-acetyltransferase</fullName>
    </submittedName>
</protein>
<gene>
    <name evidence="2" type="ORF">EMK97_08940</name>
</gene>
<dbReference type="InterPro" id="IPR051531">
    <property type="entry name" value="N-acetyltransferase"/>
</dbReference>
<dbReference type="OrthoDB" id="6195901at2"/>
<sequence>MQAFETERLIMRPLSSNDEDFYIYQYTDEQMMSLVGAPLTYEQARAAFLRALKANNSHKMTVLTWSIFDRFTTEIIGTQALSWLKTKLAVKATDKPINQAEIGMMLATHIQGKGYGKEALSALMEYGFKYLSIDRINTFHANNHSGSDGLVKSIGFTFDEECQTANSGSRYLYFDNNKWDKKYLVKVEQITEPQLSCT</sequence>
<name>A0A4V0ZG26_9GAMM</name>
<evidence type="ECO:0000259" key="1">
    <source>
        <dbReference type="Pfam" id="PF13302"/>
    </source>
</evidence>
<dbReference type="EMBL" id="CP034759">
    <property type="protein sequence ID" value="QBG35830.1"/>
    <property type="molecule type" value="Genomic_DNA"/>
</dbReference>
<dbReference type="RefSeq" id="WP_130601388.1">
    <property type="nucleotide sequence ID" value="NZ_CP034759.1"/>
</dbReference>
<keyword evidence="3" id="KW-1185">Reference proteome</keyword>
<dbReference type="SUPFAM" id="SSF55729">
    <property type="entry name" value="Acyl-CoA N-acyltransferases (Nat)"/>
    <property type="match status" value="1"/>
</dbReference>
<accession>A0A4V0ZG26</accession>
<dbReference type="PANTHER" id="PTHR43792:SF1">
    <property type="entry name" value="N-ACETYLTRANSFERASE DOMAIN-CONTAINING PROTEIN"/>
    <property type="match status" value="1"/>
</dbReference>
<evidence type="ECO:0000313" key="3">
    <source>
        <dbReference type="Proteomes" id="UP000290244"/>
    </source>
</evidence>
<keyword evidence="2" id="KW-0808">Transferase</keyword>
<feature type="domain" description="N-acetyltransferase" evidence="1">
    <location>
        <begin position="8"/>
        <end position="157"/>
    </location>
</feature>
<dbReference type="InterPro" id="IPR000182">
    <property type="entry name" value="GNAT_dom"/>
</dbReference>
<proteinExistence type="predicted"/>
<dbReference type="AlphaFoldDB" id="A0A4V0ZG26"/>
<dbReference type="Pfam" id="PF13302">
    <property type="entry name" value="Acetyltransf_3"/>
    <property type="match status" value="1"/>
</dbReference>
<dbReference type="InterPro" id="IPR016181">
    <property type="entry name" value="Acyl_CoA_acyltransferase"/>
</dbReference>